<name>A0A6C0IYA0_9ZZZZ</name>
<evidence type="ECO:0000313" key="1">
    <source>
        <dbReference type="EMBL" id="QHT97416.1"/>
    </source>
</evidence>
<dbReference type="EMBL" id="MN740276">
    <property type="protein sequence ID" value="QHT97416.1"/>
    <property type="molecule type" value="Genomic_DNA"/>
</dbReference>
<dbReference type="AlphaFoldDB" id="A0A6C0IYA0"/>
<organism evidence="1">
    <name type="scientific">viral metagenome</name>
    <dbReference type="NCBI Taxonomy" id="1070528"/>
    <lineage>
        <taxon>unclassified sequences</taxon>
        <taxon>metagenomes</taxon>
        <taxon>organismal metagenomes</taxon>
    </lineage>
</organism>
<protein>
    <recommendedName>
        <fullName evidence="2">S1 motif domain-containing protein</fullName>
    </recommendedName>
</protein>
<sequence length="163" mass="18615">MTLIDNVYYTTIIYDIQEIIPSEITKSNDIESILLEKVKDKLGNRCSKEGYIKKESIKILDRSIGKIISAHLNGNIVYNLKLEVDICKPLEGNVFECKVLGINKMGIMCKKEPMLIALSKIYHDDCIELFDKINVDDTINIEVIASRYEFNDNEINVIGKLKV</sequence>
<proteinExistence type="predicted"/>
<evidence type="ECO:0008006" key="2">
    <source>
        <dbReference type="Google" id="ProtNLM"/>
    </source>
</evidence>
<accession>A0A6C0IYA0</accession>
<reference evidence="1" key="1">
    <citation type="journal article" date="2020" name="Nature">
        <title>Giant virus diversity and host interactions through global metagenomics.</title>
        <authorList>
            <person name="Schulz F."/>
            <person name="Roux S."/>
            <person name="Paez-Espino D."/>
            <person name="Jungbluth S."/>
            <person name="Walsh D.A."/>
            <person name="Denef V.J."/>
            <person name="McMahon K.D."/>
            <person name="Konstantinidis K.T."/>
            <person name="Eloe-Fadrosh E.A."/>
            <person name="Kyrpides N.C."/>
            <person name="Woyke T."/>
        </authorList>
    </citation>
    <scope>NUCLEOTIDE SEQUENCE</scope>
    <source>
        <strain evidence="1">GVMAG-M-3300025138-11</strain>
    </source>
</reference>